<comment type="caution">
    <text evidence="2">The sequence shown here is derived from an EMBL/GenBank/DDBJ whole genome shotgun (WGS) entry which is preliminary data.</text>
</comment>
<dbReference type="EMBL" id="JBANMG010000004">
    <property type="protein sequence ID" value="KAK6953803.1"/>
    <property type="molecule type" value="Genomic_DNA"/>
</dbReference>
<feature type="compositionally biased region" description="Basic and acidic residues" evidence="1">
    <location>
        <begin position="31"/>
        <end position="52"/>
    </location>
</feature>
<reference evidence="2 3" key="1">
    <citation type="journal article" date="2024" name="Front Chem Biol">
        <title>Unveiling the potential of Daldinia eschscholtzii MFLUCC 19-0629 through bioactivity and bioinformatics studies for enhanced sustainable agriculture production.</title>
        <authorList>
            <person name="Brooks S."/>
            <person name="Weaver J.A."/>
            <person name="Klomchit A."/>
            <person name="Alharthi S.A."/>
            <person name="Onlamun T."/>
            <person name="Nurani R."/>
            <person name="Vong T.K."/>
            <person name="Alberti F."/>
            <person name="Greco C."/>
        </authorList>
    </citation>
    <scope>NUCLEOTIDE SEQUENCE [LARGE SCALE GENOMIC DNA]</scope>
    <source>
        <strain evidence="2">MFLUCC 19-0629</strain>
    </source>
</reference>
<feature type="compositionally biased region" description="Gly residues" evidence="1">
    <location>
        <begin position="72"/>
        <end position="81"/>
    </location>
</feature>
<gene>
    <name evidence="2" type="ORF">Daesc_003765</name>
</gene>
<feature type="region of interest" description="Disordered" evidence="1">
    <location>
        <begin position="1"/>
        <end position="81"/>
    </location>
</feature>
<protein>
    <submittedName>
        <fullName evidence="2">Uncharacterized protein</fullName>
    </submittedName>
</protein>
<evidence type="ECO:0000313" key="2">
    <source>
        <dbReference type="EMBL" id="KAK6953803.1"/>
    </source>
</evidence>
<proteinExistence type="predicted"/>
<organism evidence="2 3">
    <name type="scientific">Daldinia eschscholtzii</name>
    <dbReference type="NCBI Taxonomy" id="292717"/>
    <lineage>
        <taxon>Eukaryota</taxon>
        <taxon>Fungi</taxon>
        <taxon>Dikarya</taxon>
        <taxon>Ascomycota</taxon>
        <taxon>Pezizomycotina</taxon>
        <taxon>Sordariomycetes</taxon>
        <taxon>Xylariomycetidae</taxon>
        <taxon>Xylariales</taxon>
        <taxon>Hypoxylaceae</taxon>
        <taxon>Daldinia</taxon>
    </lineage>
</organism>
<dbReference type="AlphaFoldDB" id="A0AAX6MMX6"/>
<evidence type="ECO:0000256" key="1">
    <source>
        <dbReference type="SAM" id="MobiDB-lite"/>
    </source>
</evidence>
<evidence type="ECO:0000313" key="3">
    <source>
        <dbReference type="Proteomes" id="UP001369815"/>
    </source>
</evidence>
<accession>A0AAX6MMX6</accession>
<keyword evidence="3" id="KW-1185">Reference proteome</keyword>
<sequence length="81" mass="8351">MPRDGSGRAHNAQDLYPETDHNIIHGAGNEPNEHVARADKTAELPEHEDGAGLKDVSASGGQSQGLTHGPESGQGGRGSTN</sequence>
<name>A0AAX6MMX6_9PEZI</name>
<dbReference type="Proteomes" id="UP001369815">
    <property type="component" value="Unassembled WGS sequence"/>
</dbReference>